<keyword evidence="4" id="KW-1185">Reference proteome</keyword>
<reference evidence="3" key="1">
    <citation type="submission" date="2020-04" db="EMBL/GenBank/DDBJ databases">
        <title>Draft genome resource of the tomato pathogen Pseudocercospora fuligena.</title>
        <authorList>
            <person name="Zaccaron A."/>
        </authorList>
    </citation>
    <scope>NUCLEOTIDE SEQUENCE</scope>
    <source>
        <strain evidence="3">PF001</strain>
    </source>
</reference>
<feature type="compositionally biased region" description="Basic and acidic residues" evidence="2">
    <location>
        <begin position="116"/>
        <end position="132"/>
    </location>
</feature>
<evidence type="ECO:0000313" key="3">
    <source>
        <dbReference type="EMBL" id="KAF7195961.1"/>
    </source>
</evidence>
<gene>
    <name evidence="3" type="ORF">HII31_02723</name>
</gene>
<dbReference type="OrthoDB" id="3650480at2759"/>
<organism evidence="3 4">
    <name type="scientific">Pseudocercospora fuligena</name>
    <dbReference type="NCBI Taxonomy" id="685502"/>
    <lineage>
        <taxon>Eukaryota</taxon>
        <taxon>Fungi</taxon>
        <taxon>Dikarya</taxon>
        <taxon>Ascomycota</taxon>
        <taxon>Pezizomycotina</taxon>
        <taxon>Dothideomycetes</taxon>
        <taxon>Dothideomycetidae</taxon>
        <taxon>Mycosphaerellales</taxon>
        <taxon>Mycosphaerellaceae</taxon>
        <taxon>Pseudocercospora</taxon>
    </lineage>
</organism>
<dbReference type="AlphaFoldDB" id="A0A8H6RP77"/>
<keyword evidence="1" id="KW-0175">Coiled coil</keyword>
<feature type="coiled-coil region" evidence="1">
    <location>
        <begin position="146"/>
        <end position="189"/>
    </location>
</feature>
<dbReference type="EMBL" id="JABCIY010000033">
    <property type="protein sequence ID" value="KAF7195961.1"/>
    <property type="molecule type" value="Genomic_DNA"/>
</dbReference>
<evidence type="ECO:0000256" key="2">
    <source>
        <dbReference type="SAM" id="MobiDB-lite"/>
    </source>
</evidence>
<dbReference type="Proteomes" id="UP000660729">
    <property type="component" value="Unassembled WGS sequence"/>
</dbReference>
<name>A0A8H6RP77_9PEZI</name>
<feature type="region of interest" description="Disordered" evidence="2">
    <location>
        <begin position="90"/>
        <end position="140"/>
    </location>
</feature>
<evidence type="ECO:0000256" key="1">
    <source>
        <dbReference type="SAM" id="Coils"/>
    </source>
</evidence>
<evidence type="ECO:0000313" key="4">
    <source>
        <dbReference type="Proteomes" id="UP000660729"/>
    </source>
</evidence>
<proteinExistence type="predicted"/>
<comment type="caution">
    <text evidence="3">The sequence shown here is derived from an EMBL/GenBank/DDBJ whole genome shotgun (WGS) entry which is preliminary data.</text>
</comment>
<protein>
    <submittedName>
        <fullName evidence="3">Uncharacterized protein</fullName>
    </submittedName>
</protein>
<accession>A0A8H6RP77</accession>
<sequence length="448" mass="51211">MASSNRKWAQHKSAYSAYLNKHNFTSAYQLHPHNFLELYNITGFPRDEKQMANFLTNYLLKHYGTRKQALIGTQTQKAWVEDMVKKAIHAGEGSVSQEEKESDENHEDEMQIGSEEGLHDSQGGHHGSGRDLDNDDGDAPLSANLLRARQERLDALQETLDKEDARLTKREDQLEVRIAENRLREEQLDALAEALDARAVDLSDREGTVDSQEVEISDRRANFKDSERDFRLEKQRWEEHMETREKLLDEAEEKLSKREDDFTKQSRALTEDKQRLGKDKMEMVVNKLAMDKLKANLNRAEEKLGQREKELANTKTMLREKDEDEEKQKAELGKVKAELSKAKADDMAKSLDSLLPSTFLPAVLQAWTSRLHNLSPDQISQAEKLRFRETCKDICGQVELGGEQFFDELGTCWEKGQLVPALRKMKHLVDGVWEVAAYKLGGQGSGAL</sequence>
<feature type="coiled-coil region" evidence="1">
    <location>
        <begin position="234"/>
        <end position="345"/>
    </location>
</feature>